<dbReference type="FunFam" id="3.30.710.10:FF:000015">
    <property type="entry name" value="BTB/POZ domain-containing protein 3"/>
    <property type="match status" value="1"/>
</dbReference>
<dbReference type="InterPro" id="IPR011333">
    <property type="entry name" value="SKP1/BTB/POZ_sf"/>
</dbReference>
<evidence type="ECO:0000313" key="6">
    <source>
        <dbReference type="RefSeq" id="XP_012696425.2"/>
    </source>
</evidence>
<reference evidence="6" key="1">
    <citation type="submission" date="2025-08" db="UniProtKB">
        <authorList>
            <consortium name="RefSeq"/>
        </authorList>
    </citation>
    <scope>IDENTIFICATION</scope>
</reference>
<name>A0A6P3WEB9_CLUHA</name>
<dbReference type="Proteomes" id="UP000515152">
    <property type="component" value="Chromosome 14"/>
</dbReference>
<accession>A0A6P3WEB9</accession>
<evidence type="ECO:0000256" key="1">
    <source>
        <dbReference type="ARBA" id="ARBA00004496"/>
    </source>
</evidence>
<dbReference type="Pfam" id="PF00651">
    <property type="entry name" value="BTB"/>
    <property type="match status" value="1"/>
</dbReference>
<proteinExistence type="predicted"/>
<dbReference type="Gene3D" id="1.25.40.420">
    <property type="match status" value="1"/>
</dbReference>
<dbReference type="GO" id="GO:0022008">
    <property type="term" value="P:neurogenesis"/>
    <property type="evidence" value="ECO:0007669"/>
    <property type="project" value="TreeGrafter"/>
</dbReference>
<evidence type="ECO:0000256" key="3">
    <source>
        <dbReference type="SAM" id="MobiDB-lite"/>
    </source>
</evidence>
<dbReference type="FunFam" id="2.60.120.820:FF:000001">
    <property type="entry name" value="BTB/POZ domain-containing protein 3"/>
    <property type="match status" value="1"/>
</dbReference>
<comment type="subcellular location">
    <subcellularLocation>
        <location evidence="1">Cytoplasm</location>
    </subcellularLocation>
</comment>
<dbReference type="SMART" id="SM00875">
    <property type="entry name" value="BACK"/>
    <property type="match status" value="1"/>
</dbReference>
<dbReference type="GeneID" id="105912059"/>
<dbReference type="Pfam" id="PF08005">
    <property type="entry name" value="PHR"/>
    <property type="match status" value="1"/>
</dbReference>
<dbReference type="OrthoDB" id="45365at2759"/>
<dbReference type="AlphaFoldDB" id="A0A6P3WEB9"/>
<dbReference type="SUPFAM" id="SSF54695">
    <property type="entry name" value="POZ domain"/>
    <property type="match status" value="1"/>
</dbReference>
<keyword evidence="2" id="KW-0963">Cytoplasm</keyword>
<dbReference type="GO" id="GO:0005829">
    <property type="term" value="C:cytosol"/>
    <property type="evidence" value="ECO:0007669"/>
    <property type="project" value="TreeGrafter"/>
</dbReference>
<feature type="compositionally biased region" description="Low complexity" evidence="3">
    <location>
        <begin position="92"/>
        <end position="109"/>
    </location>
</feature>
<feature type="region of interest" description="Disordered" evidence="3">
    <location>
        <begin position="73"/>
        <end position="109"/>
    </location>
</feature>
<dbReference type="PROSITE" id="PS50097">
    <property type="entry name" value="BTB"/>
    <property type="match status" value="1"/>
</dbReference>
<evidence type="ECO:0000256" key="2">
    <source>
        <dbReference type="ARBA" id="ARBA00022490"/>
    </source>
</evidence>
<gene>
    <name evidence="6" type="primary">LOC105912059</name>
</gene>
<dbReference type="Pfam" id="PF07707">
    <property type="entry name" value="BACK"/>
    <property type="match status" value="1"/>
</dbReference>
<evidence type="ECO:0000313" key="5">
    <source>
        <dbReference type="Proteomes" id="UP000515152"/>
    </source>
</evidence>
<dbReference type="SMART" id="SM00225">
    <property type="entry name" value="BTB"/>
    <property type="match status" value="1"/>
</dbReference>
<feature type="compositionally biased region" description="Polar residues" evidence="3">
    <location>
        <begin position="73"/>
        <end position="82"/>
    </location>
</feature>
<feature type="domain" description="BTB" evidence="4">
    <location>
        <begin position="145"/>
        <end position="215"/>
    </location>
</feature>
<dbReference type="InterPro" id="IPR038648">
    <property type="entry name" value="PHR_sf"/>
</dbReference>
<dbReference type="PANTHER" id="PTHR45774">
    <property type="entry name" value="BTB/POZ DOMAIN-CONTAINING"/>
    <property type="match status" value="1"/>
</dbReference>
<protein>
    <submittedName>
        <fullName evidence="6">BTB/POZ domain-containing protein 6-B-like</fullName>
    </submittedName>
</protein>
<evidence type="ECO:0000259" key="4">
    <source>
        <dbReference type="PROSITE" id="PS50097"/>
    </source>
</evidence>
<dbReference type="Gene3D" id="2.60.120.820">
    <property type="entry name" value="PHR domain"/>
    <property type="match status" value="1"/>
</dbReference>
<sequence length="547" mass="59858">MRPRGKSPLQVGIIPPDGELFMLLLKFLQETLKKSKKAGKQAAKLPVCYEILTLSLKKKMAAELFSAKSHTNLQHTSGTTAVSPAEGKSFGSATQPLSTAASPTASPTAQQNILNNNTEEPSSSGTAHPTLRERNASMFNNEVMADVHFIVGPPGDTRRIPAHKYVLAVGSSVFCAMFYGDLAETEREIHIPDVEPGAFLILLRYLYSDEMELTPDTVLAVLYASKKYLVCVLARACVSFLERSLEAANACVLLCQGVLFDEAHLSQRCWEMIDAQAELALQSDAFCQMDPPTLETLLRRETLSAREASVFGAVSRWAEAECVRRGLSVCARNKRSVCGKALELVRVASLSLQEFADGPAQSDLLTLEETNQMFLWYTAANKPRPPFPSSPRRGLTPQRCRRFQSAAYRSNQWRYRGRCDSIQFSADRRVFLAGVGLYGSSGTAAEYGVRVELKRQGVTLALAHTHFTADGSSGTFPVFLEHPVLVEPDAFYTVSVVLEGTELSYFGQEGLTEAQSGNVTFQFQCSSDSTNGTGVQGGQIPELVFYA</sequence>
<dbReference type="InterPro" id="IPR000210">
    <property type="entry name" value="BTB/POZ_dom"/>
</dbReference>
<keyword evidence="5" id="KW-1185">Reference proteome</keyword>
<dbReference type="PANTHER" id="PTHR45774:SF5">
    <property type="entry name" value="BTB_POZ DOMAIN-CONTAINING PROTEIN 6"/>
    <property type="match status" value="1"/>
</dbReference>
<dbReference type="KEGG" id="char:105912059"/>
<dbReference type="InterPro" id="IPR011705">
    <property type="entry name" value="BACK"/>
</dbReference>
<dbReference type="Gene3D" id="3.30.710.10">
    <property type="entry name" value="Potassium Channel Kv1.1, Chain A"/>
    <property type="match status" value="1"/>
</dbReference>
<dbReference type="RefSeq" id="XP_012696425.2">
    <property type="nucleotide sequence ID" value="XM_012840971.3"/>
</dbReference>
<organism evidence="5 6">
    <name type="scientific">Clupea harengus</name>
    <name type="common">Atlantic herring</name>
    <dbReference type="NCBI Taxonomy" id="7950"/>
    <lineage>
        <taxon>Eukaryota</taxon>
        <taxon>Metazoa</taxon>
        <taxon>Chordata</taxon>
        <taxon>Craniata</taxon>
        <taxon>Vertebrata</taxon>
        <taxon>Euteleostomi</taxon>
        <taxon>Actinopterygii</taxon>
        <taxon>Neopterygii</taxon>
        <taxon>Teleostei</taxon>
        <taxon>Clupei</taxon>
        <taxon>Clupeiformes</taxon>
        <taxon>Clupeoidei</taxon>
        <taxon>Clupeidae</taxon>
        <taxon>Clupea</taxon>
    </lineage>
</organism>
<dbReference type="InterPro" id="IPR012983">
    <property type="entry name" value="PHR"/>
</dbReference>
<dbReference type="CDD" id="cd18282">
    <property type="entry name" value="BTB_POZ_BTBD3_6"/>
    <property type="match status" value="1"/>
</dbReference>